<protein>
    <submittedName>
        <fullName evidence="1">Uncharacterized protein</fullName>
    </submittedName>
</protein>
<dbReference type="Proteomes" id="UP001162501">
    <property type="component" value="Chromosome 23"/>
</dbReference>
<name>A0ACB0EP90_RANTA</name>
<accession>A0ACB0EP90</accession>
<evidence type="ECO:0000313" key="2">
    <source>
        <dbReference type="Proteomes" id="UP001162501"/>
    </source>
</evidence>
<evidence type="ECO:0000313" key="1">
    <source>
        <dbReference type="EMBL" id="CAI9702461.1"/>
    </source>
</evidence>
<organism evidence="1 2">
    <name type="scientific">Rangifer tarandus platyrhynchus</name>
    <name type="common">Svalbard reindeer</name>
    <dbReference type="NCBI Taxonomy" id="3082113"/>
    <lineage>
        <taxon>Eukaryota</taxon>
        <taxon>Metazoa</taxon>
        <taxon>Chordata</taxon>
        <taxon>Craniata</taxon>
        <taxon>Vertebrata</taxon>
        <taxon>Euteleostomi</taxon>
        <taxon>Mammalia</taxon>
        <taxon>Eutheria</taxon>
        <taxon>Laurasiatheria</taxon>
        <taxon>Artiodactyla</taxon>
        <taxon>Ruminantia</taxon>
        <taxon>Pecora</taxon>
        <taxon>Cervidae</taxon>
        <taxon>Odocoileinae</taxon>
        <taxon>Rangifer</taxon>
    </lineage>
</organism>
<gene>
    <name evidence="1" type="ORF">MRATA1EN3_LOCUS13674</name>
</gene>
<reference evidence="1" key="1">
    <citation type="submission" date="2023-05" db="EMBL/GenBank/DDBJ databases">
        <authorList>
            <consortium name="ELIXIR-Norway"/>
        </authorList>
    </citation>
    <scope>NUCLEOTIDE SEQUENCE</scope>
</reference>
<dbReference type="EMBL" id="OX596107">
    <property type="protein sequence ID" value="CAI9702461.1"/>
    <property type="molecule type" value="Genomic_DNA"/>
</dbReference>
<sequence>MYSLGEGTRLGVFHVHLLNKHLQNAKSQDASRPPQPRCPHSLHGAAGARLSRSQVPPADLKRQLDSTASPLTSHSSVWSWDLHSHDFRQPCVSRAACQRTQNTLNEQKRAARGHLCKVRSGPQAESTPHQVSRQLSLAETTPQSFGRTQVTKNAPREAQGPESTPHGTGTLLRSLIGQDDTCRGPRSGKITSASERLSPSTTTSECMRYSYRSPCALQPALRSRRSPRTPT</sequence>
<proteinExistence type="predicted"/>